<dbReference type="PANTHER" id="PTHR16193">
    <property type="entry name" value="TETRATRICOPEPTIDE REPEAT PROTEIN 27"/>
    <property type="match status" value="1"/>
</dbReference>
<evidence type="ECO:0000313" key="3">
    <source>
        <dbReference type="EMBL" id="CAK9187947.1"/>
    </source>
</evidence>
<dbReference type="Proteomes" id="UP001642360">
    <property type="component" value="Unassembled WGS sequence"/>
</dbReference>
<organism evidence="3 4">
    <name type="scientific">Ilex paraguariensis</name>
    <name type="common">yerba mate</name>
    <dbReference type="NCBI Taxonomy" id="185542"/>
    <lineage>
        <taxon>Eukaryota</taxon>
        <taxon>Viridiplantae</taxon>
        <taxon>Streptophyta</taxon>
        <taxon>Embryophyta</taxon>
        <taxon>Tracheophyta</taxon>
        <taxon>Spermatophyta</taxon>
        <taxon>Magnoliopsida</taxon>
        <taxon>eudicotyledons</taxon>
        <taxon>Gunneridae</taxon>
        <taxon>Pentapetalae</taxon>
        <taxon>asterids</taxon>
        <taxon>campanulids</taxon>
        <taxon>Aquifoliales</taxon>
        <taxon>Aquifoliaceae</taxon>
        <taxon>Ilex</taxon>
    </lineage>
</organism>
<dbReference type="InterPro" id="IPR044244">
    <property type="entry name" value="TTC27/Emw1"/>
</dbReference>
<dbReference type="PANTHER" id="PTHR16193:SF0">
    <property type="entry name" value="TETRATRICOPEPTIDE REPEAT PROTEIN 27"/>
    <property type="match status" value="1"/>
</dbReference>
<evidence type="ECO:0000313" key="4">
    <source>
        <dbReference type="Proteomes" id="UP001642360"/>
    </source>
</evidence>
<evidence type="ECO:0000256" key="2">
    <source>
        <dbReference type="ARBA" id="ARBA00022803"/>
    </source>
</evidence>
<reference evidence="3 4" key="1">
    <citation type="submission" date="2024-02" db="EMBL/GenBank/DDBJ databases">
        <authorList>
            <person name="Vignale AGUSTIN F."/>
            <person name="Sosa J E."/>
            <person name="Modenutti C."/>
        </authorList>
    </citation>
    <scope>NUCLEOTIDE SEQUENCE [LARGE SCALE GENOMIC DNA]</scope>
</reference>
<proteinExistence type="predicted"/>
<sequence>MAEDEKSQLDPLRTYELRLLRCSIPSDHLDETPPPPSKLSNTSTASQLHSLIENLLQLIESGQYRHALSSEAGRTLFNFNSSHLPSLFDSADQFYNESVVKCVESFIYGDNCEENDNEKCYRAFLVMAIAVAALLSFTQCNITGPIEKFPLMPIIGLYLEEDDDCADWEEWEGWARKELMSVGSDLLGKFSSLQVLYKYNVLVNGLGDFA</sequence>
<protein>
    <submittedName>
        <fullName evidence="3">Uncharacterized protein</fullName>
    </submittedName>
</protein>
<name>A0ABC8V413_9AQUA</name>
<evidence type="ECO:0000256" key="1">
    <source>
        <dbReference type="ARBA" id="ARBA00022737"/>
    </source>
</evidence>
<accession>A0ABC8V413</accession>
<keyword evidence="4" id="KW-1185">Reference proteome</keyword>
<gene>
    <name evidence="3" type="ORF">ILEXP_LOCUS58561</name>
</gene>
<keyword evidence="2" id="KW-0802">TPR repeat</keyword>
<keyword evidence="1" id="KW-0677">Repeat</keyword>
<comment type="caution">
    <text evidence="3">The sequence shown here is derived from an EMBL/GenBank/DDBJ whole genome shotgun (WGS) entry which is preliminary data.</text>
</comment>
<dbReference type="EMBL" id="CAUOFW020010213">
    <property type="protein sequence ID" value="CAK9187947.1"/>
    <property type="molecule type" value="Genomic_DNA"/>
</dbReference>
<dbReference type="AlphaFoldDB" id="A0ABC8V413"/>